<feature type="region of interest" description="Disordered" evidence="1">
    <location>
        <begin position="1"/>
        <end position="22"/>
    </location>
</feature>
<evidence type="ECO:0000313" key="3">
    <source>
        <dbReference type="Proteomes" id="UP001222027"/>
    </source>
</evidence>
<reference evidence="2 3" key="1">
    <citation type="submission" date="2022-12" db="EMBL/GenBank/DDBJ databases">
        <title>Chromosome-scale assembly of the Ensete ventricosum genome.</title>
        <authorList>
            <person name="Dussert Y."/>
            <person name="Stocks J."/>
            <person name="Wendawek A."/>
            <person name="Woldeyes F."/>
            <person name="Nichols R.A."/>
            <person name="Borrell J.S."/>
        </authorList>
    </citation>
    <scope>NUCLEOTIDE SEQUENCE [LARGE SCALE GENOMIC DNA]</scope>
    <source>
        <strain evidence="3">cv. Maze</strain>
        <tissue evidence="2">Seeds</tissue>
    </source>
</reference>
<protein>
    <submittedName>
        <fullName evidence="2">Uncharacterized protein</fullName>
    </submittedName>
</protein>
<evidence type="ECO:0000313" key="2">
    <source>
        <dbReference type="EMBL" id="KAJ8461349.1"/>
    </source>
</evidence>
<keyword evidence="3" id="KW-1185">Reference proteome</keyword>
<accession>A0AAV8PPB5</accession>
<name>A0AAV8PPB5_ENSVE</name>
<gene>
    <name evidence="2" type="ORF">OPV22_034275</name>
</gene>
<comment type="caution">
    <text evidence="2">The sequence shown here is derived from an EMBL/GenBank/DDBJ whole genome shotgun (WGS) entry which is preliminary data.</text>
</comment>
<sequence length="88" mass="9182">MGEDDGGAVLDGGMAREGDVGSVPRCTPGAVAMACGAKPCTPVFVYEAAKVAKRKRRNGVGLITVSRGTGRSLAFKKQRNRDKLTSLD</sequence>
<dbReference type="Proteomes" id="UP001222027">
    <property type="component" value="Unassembled WGS sequence"/>
</dbReference>
<proteinExistence type="predicted"/>
<dbReference type="EMBL" id="JAQQAF010000009">
    <property type="protein sequence ID" value="KAJ8461349.1"/>
    <property type="molecule type" value="Genomic_DNA"/>
</dbReference>
<dbReference type="AlphaFoldDB" id="A0AAV8PPB5"/>
<evidence type="ECO:0000256" key="1">
    <source>
        <dbReference type="SAM" id="MobiDB-lite"/>
    </source>
</evidence>
<organism evidence="2 3">
    <name type="scientific">Ensete ventricosum</name>
    <name type="common">Abyssinian banana</name>
    <name type="synonym">Musa ensete</name>
    <dbReference type="NCBI Taxonomy" id="4639"/>
    <lineage>
        <taxon>Eukaryota</taxon>
        <taxon>Viridiplantae</taxon>
        <taxon>Streptophyta</taxon>
        <taxon>Embryophyta</taxon>
        <taxon>Tracheophyta</taxon>
        <taxon>Spermatophyta</taxon>
        <taxon>Magnoliopsida</taxon>
        <taxon>Liliopsida</taxon>
        <taxon>Zingiberales</taxon>
        <taxon>Musaceae</taxon>
        <taxon>Ensete</taxon>
    </lineage>
</organism>